<evidence type="ECO:0000313" key="3">
    <source>
        <dbReference type="Proteomes" id="UP001245285"/>
    </source>
</evidence>
<organism evidence="2 3">
    <name type="scientific">Autumnicola lenta</name>
    <dbReference type="NCBI Taxonomy" id="3075593"/>
    <lineage>
        <taxon>Bacteria</taxon>
        <taxon>Pseudomonadati</taxon>
        <taxon>Bacteroidota</taxon>
        <taxon>Flavobacteriia</taxon>
        <taxon>Flavobacteriales</taxon>
        <taxon>Flavobacteriaceae</taxon>
        <taxon>Autumnicola</taxon>
    </lineage>
</organism>
<dbReference type="PANTHER" id="PTHR43449:SF1">
    <property type="entry name" value="POLYMERASE BETA NUCLEOTIDYLTRANSFERASE DOMAIN-CONTAINING PROTEIN"/>
    <property type="match status" value="1"/>
</dbReference>
<dbReference type="Gene3D" id="3.30.460.10">
    <property type="entry name" value="Beta Polymerase, domain 2"/>
    <property type="match status" value="1"/>
</dbReference>
<proteinExistence type="predicted"/>
<protein>
    <submittedName>
        <fullName evidence="2">Nucleotidyltransferase domain-containing protein</fullName>
    </submittedName>
</protein>
<keyword evidence="3" id="KW-1185">Reference proteome</keyword>
<dbReference type="SUPFAM" id="SSF81301">
    <property type="entry name" value="Nucleotidyltransferase"/>
    <property type="match status" value="1"/>
</dbReference>
<reference evidence="2 3" key="1">
    <citation type="submission" date="2023-09" db="EMBL/GenBank/DDBJ databases">
        <authorList>
            <person name="Rey-Velasco X."/>
        </authorList>
    </citation>
    <scope>NUCLEOTIDE SEQUENCE [LARGE SCALE GENOMIC DNA]</scope>
    <source>
        <strain evidence="2 3">F260</strain>
    </source>
</reference>
<feature type="domain" description="Polymerase beta nucleotidyltransferase" evidence="1">
    <location>
        <begin position="16"/>
        <end position="107"/>
    </location>
</feature>
<dbReference type="EMBL" id="JAVRHO010000019">
    <property type="protein sequence ID" value="MDT0647655.1"/>
    <property type="molecule type" value="Genomic_DNA"/>
</dbReference>
<dbReference type="Proteomes" id="UP001245285">
    <property type="component" value="Unassembled WGS sequence"/>
</dbReference>
<evidence type="ECO:0000259" key="1">
    <source>
        <dbReference type="Pfam" id="PF18765"/>
    </source>
</evidence>
<gene>
    <name evidence="2" type="ORF">RM545_13220</name>
</gene>
<dbReference type="RefSeq" id="WP_311495755.1">
    <property type="nucleotide sequence ID" value="NZ_JAVRHO010000019.1"/>
</dbReference>
<dbReference type="PANTHER" id="PTHR43449">
    <property type="entry name" value="NUCLEOTIDYLTRANSFERASE"/>
    <property type="match status" value="1"/>
</dbReference>
<evidence type="ECO:0000313" key="2">
    <source>
        <dbReference type="EMBL" id="MDT0647655.1"/>
    </source>
</evidence>
<dbReference type="Pfam" id="PF18765">
    <property type="entry name" value="Polbeta"/>
    <property type="match status" value="1"/>
</dbReference>
<sequence length="110" mass="12993">MKNKAYKYGLEKNDLKEIISVIEDNENVEEAILFGSRAKGNFKAASDIDIALVGKNLKLNDILEISIHMDDLYLPYKFDFVNYYHIKEERLIEHITRIGIRLFKKEKEYH</sequence>
<accession>A0ABU3CMT0</accession>
<dbReference type="CDD" id="cd05403">
    <property type="entry name" value="NT_KNTase_like"/>
    <property type="match status" value="1"/>
</dbReference>
<dbReference type="InterPro" id="IPR041633">
    <property type="entry name" value="Polbeta"/>
</dbReference>
<comment type="caution">
    <text evidence="2">The sequence shown here is derived from an EMBL/GenBank/DDBJ whole genome shotgun (WGS) entry which is preliminary data.</text>
</comment>
<name>A0ABU3CMT0_9FLAO</name>
<dbReference type="InterPro" id="IPR043519">
    <property type="entry name" value="NT_sf"/>
</dbReference>